<sequence>MWDYRTLRFLPERVTWGRVPPRNCPLASPEELRKRKATTEAAIVLWWDAHNVTVYCPFCHRTHDHGIQHFASDEISGRFRLGDRGQYTYSGPSSHRCESRGSKCIGDVPLSVEYTILFPFEADPRVEGLSFELEILPESPQNDKKERFRTVGLETELDVTSNDLPEYETEDGKELRQRLQRMEIDEIDFNVTLKIGEEECVQKASETLVENVIRGKLKAIEDILRLSSNTRNLVNIRDDKGCSLLSLATQNGHTNVVRYFTSIGADINTTDMRGRTPLMEAALWGHVELLYFLLQQGADNQKVDKDGMQASDFAIESEKNEEERHRRSFRYSEDPFIKKRHRRLILGLLGQKPSIHPINTIEAKDLQGAYFHKSADTRTISFVIPNRGIRIATQQKTMAFLNREAPFPVVGARSGWSGTGCKEFTLPEAGFQILDAAYWMPNILELGRLIGFNFHAHSWDDKNLPGSYFASHAEAQLMGFFLRRNYLFREYCDGDTVKDDFLQLFLLQKRNRQASIIISSPPCDSCKSLADYVLRTLDIHFNFIVLEVSRRYKCPKCYSEWEAKLTSKSSYYCLTCGEKRSDWENRIV</sequence>
<dbReference type="EMBL" id="CVMT01000009">
    <property type="protein sequence ID" value="CRG91087.1"/>
    <property type="molecule type" value="Genomic_DNA"/>
</dbReference>
<dbReference type="GO" id="GO:0085020">
    <property type="term" value="P:protein K6-linked ubiquitination"/>
    <property type="evidence" value="ECO:0007669"/>
    <property type="project" value="TreeGrafter"/>
</dbReference>
<evidence type="ECO:0000313" key="6">
    <source>
        <dbReference type="Proteomes" id="UP000054383"/>
    </source>
</evidence>
<dbReference type="PROSITE" id="PS50297">
    <property type="entry name" value="ANK_REP_REGION"/>
    <property type="match status" value="2"/>
</dbReference>
<evidence type="ECO:0000259" key="4">
    <source>
        <dbReference type="Pfam" id="PF24120"/>
    </source>
</evidence>
<evidence type="ECO:0000256" key="1">
    <source>
        <dbReference type="ARBA" id="ARBA00022737"/>
    </source>
</evidence>
<dbReference type="OMA" id="RDHYKNR"/>
<evidence type="ECO:0000256" key="2">
    <source>
        <dbReference type="ARBA" id="ARBA00023043"/>
    </source>
</evidence>
<dbReference type="GO" id="GO:0004842">
    <property type="term" value="F:ubiquitin-protein transferase activity"/>
    <property type="evidence" value="ECO:0007669"/>
    <property type="project" value="TreeGrafter"/>
</dbReference>
<dbReference type="PANTHER" id="PTHR24171:SF8">
    <property type="entry name" value="BRCA1-ASSOCIATED RING DOMAIN PROTEIN 1"/>
    <property type="match status" value="1"/>
</dbReference>
<dbReference type="Pfam" id="PF12796">
    <property type="entry name" value="Ank_2"/>
    <property type="match status" value="1"/>
</dbReference>
<dbReference type="InterPro" id="IPR036770">
    <property type="entry name" value="Ankyrin_rpt-contain_sf"/>
</dbReference>
<dbReference type="Pfam" id="PF24120">
    <property type="entry name" value="SsdA_C"/>
    <property type="match status" value="1"/>
</dbReference>
<feature type="repeat" description="ANK" evidence="3">
    <location>
        <begin position="240"/>
        <end position="272"/>
    </location>
</feature>
<feature type="repeat" description="ANK" evidence="3">
    <location>
        <begin position="273"/>
        <end position="305"/>
    </location>
</feature>
<dbReference type="InterPro" id="IPR057517">
    <property type="entry name" value="SsdA-like_C"/>
</dbReference>
<dbReference type="STRING" id="28573.A0A0U1M6D1"/>
<gene>
    <name evidence="5" type="ORF">PISL3812_08135</name>
</gene>
<dbReference type="SMART" id="SM00248">
    <property type="entry name" value="ANK"/>
    <property type="match status" value="2"/>
</dbReference>
<dbReference type="AlphaFoldDB" id="A0A0U1M6D1"/>
<keyword evidence="1" id="KW-0677">Repeat</keyword>
<protein>
    <recommendedName>
        <fullName evidence="4">Single-strand DNA deaminase toxin A-like C-terminal domain-containing protein</fullName>
    </recommendedName>
</protein>
<evidence type="ECO:0000313" key="5">
    <source>
        <dbReference type="EMBL" id="CRG91087.1"/>
    </source>
</evidence>
<dbReference type="PANTHER" id="PTHR24171">
    <property type="entry name" value="ANKYRIN REPEAT DOMAIN-CONTAINING PROTEIN 39-RELATED"/>
    <property type="match status" value="1"/>
</dbReference>
<dbReference type="Proteomes" id="UP000054383">
    <property type="component" value="Unassembled WGS sequence"/>
</dbReference>
<dbReference type="Gene3D" id="1.25.40.20">
    <property type="entry name" value="Ankyrin repeat-containing domain"/>
    <property type="match status" value="1"/>
</dbReference>
<dbReference type="PROSITE" id="PS50088">
    <property type="entry name" value="ANK_REPEAT"/>
    <property type="match status" value="2"/>
</dbReference>
<dbReference type="OrthoDB" id="341259at2759"/>
<keyword evidence="2 3" id="KW-0040">ANK repeat</keyword>
<dbReference type="InterPro" id="IPR002110">
    <property type="entry name" value="Ankyrin_rpt"/>
</dbReference>
<organism evidence="5 6">
    <name type="scientific">Talaromyces islandicus</name>
    <name type="common">Penicillium islandicum</name>
    <dbReference type="NCBI Taxonomy" id="28573"/>
    <lineage>
        <taxon>Eukaryota</taxon>
        <taxon>Fungi</taxon>
        <taxon>Dikarya</taxon>
        <taxon>Ascomycota</taxon>
        <taxon>Pezizomycotina</taxon>
        <taxon>Eurotiomycetes</taxon>
        <taxon>Eurotiomycetidae</taxon>
        <taxon>Eurotiales</taxon>
        <taxon>Trichocomaceae</taxon>
        <taxon>Talaromyces</taxon>
        <taxon>Talaromyces sect. Islandici</taxon>
    </lineage>
</organism>
<dbReference type="SUPFAM" id="SSF48403">
    <property type="entry name" value="Ankyrin repeat"/>
    <property type="match status" value="1"/>
</dbReference>
<evidence type="ECO:0000256" key="3">
    <source>
        <dbReference type="PROSITE-ProRule" id="PRU00023"/>
    </source>
</evidence>
<proteinExistence type="predicted"/>
<name>A0A0U1M6D1_TALIS</name>
<keyword evidence="6" id="KW-1185">Reference proteome</keyword>
<feature type="domain" description="Single-strand DNA deaminase toxin A-like C-terminal" evidence="4">
    <location>
        <begin position="412"/>
        <end position="478"/>
    </location>
</feature>
<reference evidence="5 6" key="1">
    <citation type="submission" date="2015-04" db="EMBL/GenBank/DDBJ databases">
        <authorList>
            <person name="Syromyatnikov M.Y."/>
            <person name="Popov V.N."/>
        </authorList>
    </citation>
    <scope>NUCLEOTIDE SEQUENCE [LARGE SCALE GENOMIC DNA]</scope>
    <source>
        <strain evidence="5">WF-38-12</strain>
    </source>
</reference>
<accession>A0A0U1M6D1</accession>